<evidence type="ECO:0000313" key="10">
    <source>
        <dbReference type="Proteomes" id="UP000450676"/>
    </source>
</evidence>
<name>A0A7X4KPS0_9BURK</name>
<evidence type="ECO:0000256" key="4">
    <source>
        <dbReference type="ARBA" id="ARBA00022692"/>
    </source>
</evidence>
<evidence type="ECO:0000256" key="6">
    <source>
        <dbReference type="ARBA" id="ARBA00023136"/>
    </source>
</evidence>
<protein>
    <submittedName>
        <fullName evidence="9">Transporter</fullName>
    </submittedName>
</protein>
<evidence type="ECO:0000256" key="1">
    <source>
        <dbReference type="ARBA" id="ARBA00004571"/>
    </source>
</evidence>
<dbReference type="GO" id="GO:0009279">
    <property type="term" value="C:cell outer membrane"/>
    <property type="evidence" value="ECO:0007669"/>
    <property type="project" value="UniProtKB-SubCell"/>
</dbReference>
<comment type="similarity">
    <text evidence="2">Belongs to the OmpP1/FadL family.</text>
</comment>
<dbReference type="Pfam" id="PF03349">
    <property type="entry name" value="Toluene_X"/>
    <property type="match status" value="1"/>
</dbReference>
<gene>
    <name evidence="9" type="ORF">GTP77_24885</name>
</gene>
<dbReference type="GO" id="GO:0015483">
    <property type="term" value="F:long-chain fatty acid transporting porin activity"/>
    <property type="evidence" value="ECO:0007669"/>
    <property type="project" value="TreeGrafter"/>
</dbReference>
<dbReference type="SUPFAM" id="SSF56935">
    <property type="entry name" value="Porins"/>
    <property type="match status" value="1"/>
</dbReference>
<evidence type="ECO:0000313" key="9">
    <source>
        <dbReference type="EMBL" id="MYN10558.1"/>
    </source>
</evidence>
<sequence>MKSKHLTLIVAAALAALSTSAMASGYRFGSQSVAAQGTADANAAEADDASALYYNPAGMSRLQGQNFSAGATAVVPHSTYSDTGSKRFTGTSSGGTATDGYAPDVVVAPSLYYTKQINSQWSAGLGMFVPYGTKLNYGDNWTGRYALTNIKLEAIALNPSASFKLNEQHSFGFGLTAEYMKAELGQAVDVPGTVAALAGTPNSAALVKQIMALGGNPAALAAVKDGRGENDGKDWGFGFNLGYMFQLDKDTRFGIAYRSSISHKLKGSTVWDFSNVTTDAVVNKVLAASSRKVNSAALVALRTPETLSVNGFHQINARWAAMGDVTWTRHDRMGDLHIQFPGTDEGDEVIRQQWKNSVRVSLGANYKYDDKLTLRGGVAYDQTPVNSDELRHPALPDSDRKQFSVGANYKLSPRSSIDLAYSFLDFKDANTNYRNNCSPLTAGCTGNGETTRGTYQTHLQLLGVAYNYQF</sequence>
<keyword evidence="4" id="KW-0812">Transmembrane</keyword>
<evidence type="ECO:0000256" key="5">
    <source>
        <dbReference type="ARBA" id="ARBA00022729"/>
    </source>
</evidence>
<comment type="subcellular location">
    <subcellularLocation>
        <location evidence="1">Cell outer membrane</location>
        <topology evidence="1">Multi-pass membrane protein</topology>
    </subcellularLocation>
</comment>
<dbReference type="RefSeq" id="WP_161074846.1">
    <property type="nucleotide sequence ID" value="NZ_WWCU01000040.1"/>
</dbReference>
<keyword evidence="3" id="KW-1134">Transmembrane beta strand</keyword>
<feature type="chain" id="PRO_5031178548" evidence="8">
    <location>
        <begin position="24"/>
        <end position="470"/>
    </location>
</feature>
<keyword evidence="10" id="KW-1185">Reference proteome</keyword>
<keyword evidence="6" id="KW-0472">Membrane</keyword>
<comment type="caution">
    <text evidence="9">The sequence shown here is derived from an EMBL/GenBank/DDBJ whole genome shotgun (WGS) entry which is preliminary data.</text>
</comment>
<feature type="signal peptide" evidence="8">
    <location>
        <begin position="1"/>
        <end position="23"/>
    </location>
</feature>
<dbReference type="AlphaFoldDB" id="A0A7X4KPS0"/>
<dbReference type="InterPro" id="IPR005017">
    <property type="entry name" value="OMPP1/FadL/TodX"/>
</dbReference>
<evidence type="ECO:0000256" key="3">
    <source>
        <dbReference type="ARBA" id="ARBA00022452"/>
    </source>
</evidence>
<accession>A0A7X4KPS0</accession>
<reference evidence="9 10" key="1">
    <citation type="submission" date="2019-12" db="EMBL/GenBank/DDBJ databases">
        <title>Novel species isolated from a subtropical stream in China.</title>
        <authorList>
            <person name="Lu H."/>
        </authorList>
    </citation>
    <scope>NUCLEOTIDE SEQUENCE [LARGE SCALE GENOMIC DNA]</scope>
    <source>
        <strain evidence="9 10">FT127W</strain>
    </source>
</reference>
<keyword evidence="7" id="KW-0998">Cell outer membrane</keyword>
<proteinExistence type="inferred from homology"/>
<evidence type="ECO:0000256" key="8">
    <source>
        <dbReference type="SAM" id="SignalP"/>
    </source>
</evidence>
<evidence type="ECO:0000256" key="2">
    <source>
        <dbReference type="ARBA" id="ARBA00008163"/>
    </source>
</evidence>
<dbReference type="Gene3D" id="2.40.160.60">
    <property type="entry name" value="Outer membrane protein transport protein (OMPP1/FadL/TodX)"/>
    <property type="match status" value="1"/>
</dbReference>
<dbReference type="Proteomes" id="UP000450676">
    <property type="component" value="Unassembled WGS sequence"/>
</dbReference>
<dbReference type="PANTHER" id="PTHR35093:SF8">
    <property type="entry name" value="OUTER MEMBRANE PROTEIN NMB0088-RELATED"/>
    <property type="match status" value="1"/>
</dbReference>
<evidence type="ECO:0000256" key="7">
    <source>
        <dbReference type="ARBA" id="ARBA00023237"/>
    </source>
</evidence>
<dbReference type="PANTHER" id="PTHR35093">
    <property type="entry name" value="OUTER MEMBRANE PROTEIN NMB0088-RELATED"/>
    <property type="match status" value="1"/>
</dbReference>
<keyword evidence="5 8" id="KW-0732">Signal</keyword>
<organism evidence="9 10">
    <name type="scientific">Pseudoduganella aquatica</name>
    <dbReference type="NCBI Taxonomy" id="2660641"/>
    <lineage>
        <taxon>Bacteria</taxon>
        <taxon>Pseudomonadati</taxon>
        <taxon>Pseudomonadota</taxon>
        <taxon>Betaproteobacteria</taxon>
        <taxon>Burkholderiales</taxon>
        <taxon>Oxalobacteraceae</taxon>
        <taxon>Telluria group</taxon>
        <taxon>Pseudoduganella</taxon>
    </lineage>
</organism>
<dbReference type="EMBL" id="WWCU01000040">
    <property type="protein sequence ID" value="MYN10558.1"/>
    <property type="molecule type" value="Genomic_DNA"/>
</dbReference>